<evidence type="ECO:0000313" key="8">
    <source>
        <dbReference type="EMBL" id="KAF4091907.1"/>
    </source>
</evidence>
<evidence type="ECO:0000313" key="9">
    <source>
        <dbReference type="Proteomes" id="UP000593565"/>
    </source>
</evidence>
<keyword evidence="3" id="KW-0804">Transcription</keyword>
<gene>
    <name evidence="8" type="ORF">AMELA_G00042410</name>
</gene>
<reference evidence="8 9" key="1">
    <citation type="submission" date="2020-02" db="EMBL/GenBank/DDBJ databases">
        <title>A chromosome-scale genome assembly of the black bullhead catfish (Ameiurus melas).</title>
        <authorList>
            <person name="Wen M."/>
            <person name="Zham M."/>
            <person name="Cabau C."/>
            <person name="Klopp C."/>
            <person name="Donnadieu C."/>
            <person name="Roques C."/>
            <person name="Bouchez O."/>
            <person name="Lampietro C."/>
            <person name="Jouanno E."/>
            <person name="Herpin A."/>
            <person name="Louis A."/>
            <person name="Berthelot C."/>
            <person name="Parey E."/>
            <person name="Roest-Crollius H."/>
            <person name="Braasch I."/>
            <person name="Postlethwait J."/>
            <person name="Robinson-Rechavi M."/>
            <person name="Echchiki A."/>
            <person name="Begum T."/>
            <person name="Montfort J."/>
            <person name="Schartl M."/>
            <person name="Bobe J."/>
            <person name="Guiguen Y."/>
        </authorList>
    </citation>
    <scope>NUCLEOTIDE SEQUENCE [LARGE SCALE GENOMIC DNA]</scope>
    <source>
        <strain evidence="8">M_S1</strain>
        <tissue evidence="8">Blood</tissue>
    </source>
</reference>
<feature type="signal peptide" evidence="6">
    <location>
        <begin position="1"/>
        <end position="26"/>
    </location>
</feature>
<proteinExistence type="predicted"/>
<dbReference type="GO" id="GO:0033993">
    <property type="term" value="P:response to lipid"/>
    <property type="evidence" value="ECO:0007669"/>
    <property type="project" value="UniProtKB-ARBA"/>
</dbReference>
<sequence>MTLIQYSWMNLLVFSLGWRTFQNVSSEFMYFAPDLILSHDRLRMTPIYELCLAMQVIPQEFVRLQVTREEFLCMKALLLLNTVPLEGLKSQSQFDEMRQNYIRELSKAVQIKEKGVVGSSQRFYHLTKLMDSMHEIVKKVNLHCLSTFIQADAMKVEFPR</sequence>
<evidence type="ECO:0000256" key="2">
    <source>
        <dbReference type="ARBA" id="ARBA00023125"/>
    </source>
</evidence>
<feature type="chain" id="PRO_5029900824" description="NR LBD domain-containing protein" evidence="6">
    <location>
        <begin position="27"/>
        <end position="160"/>
    </location>
</feature>
<comment type="caution">
    <text evidence="8">The sequence shown here is derived from an EMBL/GenBank/DDBJ whole genome shotgun (WGS) entry which is preliminary data.</text>
</comment>
<evidence type="ECO:0000256" key="1">
    <source>
        <dbReference type="ARBA" id="ARBA00023015"/>
    </source>
</evidence>
<evidence type="ECO:0000259" key="7">
    <source>
        <dbReference type="PROSITE" id="PS51843"/>
    </source>
</evidence>
<dbReference type="PROSITE" id="PS51843">
    <property type="entry name" value="NR_LBD"/>
    <property type="match status" value="1"/>
</dbReference>
<evidence type="ECO:0000256" key="5">
    <source>
        <dbReference type="ARBA" id="ARBA00023242"/>
    </source>
</evidence>
<dbReference type="AlphaFoldDB" id="A0A7J6BBQ2"/>
<keyword evidence="1" id="KW-0805">Transcription regulation</keyword>
<dbReference type="GO" id="GO:0003677">
    <property type="term" value="F:DNA binding"/>
    <property type="evidence" value="ECO:0007669"/>
    <property type="project" value="UniProtKB-KW"/>
</dbReference>
<organism evidence="8 9">
    <name type="scientific">Ameiurus melas</name>
    <name type="common">Black bullhead</name>
    <name type="synonym">Silurus melas</name>
    <dbReference type="NCBI Taxonomy" id="219545"/>
    <lineage>
        <taxon>Eukaryota</taxon>
        <taxon>Metazoa</taxon>
        <taxon>Chordata</taxon>
        <taxon>Craniata</taxon>
        <taxon>Vertebrata</taxon>
        <taxon>Euteleostomi</taxon>
        <taxon>Actinopterygii</taxon>
        <taxon>Neopterygii</taxon>
        <taxon>Teleostei</taxon>
        <taxon>Ostariophysi</taxon>
        <taxon>Siluriformes</taxon>
        <taxon>Ictaluridae</taxon>
        <taxon>Ameiurus</taxon>
    </lineage>
</organism>
<accession>A0A7J6BBQ2</accession>
<dbReference type="SMART" id="SM00430">
    <property type="entry name" value="HOLI"/>
    <property type="match status" value="1"/>
</dbReference>
<evidence type="ECO:0000256" key="3">
    <source>
        <dbReference type="ARBA" id="ARBA00023163"/>
    </source>
</evidence>
<keyword evidence="2" id="KW-0238">DNA-binding</keyword>
<keyword evidence="9" id="KW-1185">Reference proteome</keyword>
<dbReference type="PANTHER" id="PTHR48092">
    <property type="entry name" value="KNIRPS-RELATED PROTEIN-RELATED"/>
    <property type="match status" value="1"/>
</dbReference>
<protein>
    <recommendedName>
        <fullName evidence="7">NR LBD domain-containing protein</fullName>
    </recommendedName>
</protein>
<evidence type="ECO:0000256" key="6">
    <source>
        <dbReference type="SAM" id="SignalP"/>
    </source>
</evidence>
<dbReference type="Gene3D" id="1.10.565.10">
    <property type="entry name" value="Retinoid X Receptor"/>
    <property type="match status" value="1"/>
</dbReference>
<evidence type="ECO:0000256" key="4">
    <source>
        <dbReference type="ARBA" id="ARBA00023170"/>
    </source>
</evidence>
<dbReference type="Proteomes" id="UP000593565">
    <property type="component" value="Unassembled WGS sequence"/>
</dbReference>
<dbReference type="InterPro" id="IPR050200">
    <property type="entry name" value="Nuclear_hormone_rcpt_NR3"/>
</dbReference>
<dbReference type="InterPro" id="IPR035500">
    <property type="entry name" value="NHR-like_dom_sf"/>
</dbReference>
<keyword evidence="4" id="KW-0675">Receptor</keyword>
<keyword evidence="5" id="KW-0539">Nucleus</keyword>
<feature type="domain" description="NR LBD" evidence="7">
    <location>
        <begin position="1"/>
        <end position="160"/>
    </location>
</feature>
<name>A0A7J6BBQ2_AMEME</name>
<dbReference type="InterPro" id="IPR000536">
    <property type="entry name" value="Nucl_hrmn_rcpt_lig-bd"/>
</dbReference>
<keyword evidence="6" id="KW-0732">Signal</keyword>
<dbReference type="EMBL" id="JAAGNN010000003">
    <property type="protein sequence ID" value="KAF4091907.1"/>
    <property type="molecule type" value="Genomic_DNA"/>
</dbReference>
<dbReference type="Pfam" id="PF00104">
    <property type="entry name" value="Hormone_recep"/>
    <property type="match status" value="1"/>
</dbReference>
<dbReference type="SUPFAM" id="SSF48508">
    <property type="entry name" value="Nuclear receptor ligand-binding domain"/>
    <property type="match status" value="1"/>
</dbReference>
<dbReference type="GO" id="GO:0042562">
    <property type="term" value="F:hormone binding"/>
    <property type="evidence" value="ECO:0007669"/>
    <property type="project" value="UniProtKB-ARBA"/>
</dbReference>